<feature type="domain" description="Pyridoxamine 5'-phosphate oxidase N-terminal" evidence="1">
    <location>
        <begin position="13"/>
        <end position="150"/>
    </location>
</feature>
<dbReference type="KEGG" id="ccro:CMC5_062750"/>
<dbReference type="EMBL" id="CP012159">
    <property type="protein sequence ID" value="AKT42052.1"/>
    <property type="molecule type" value="Genomic_DNA"/>
</dbReference>
<dbReference type="AlphaFoldDB" id="A0A0K1EN46"/>
<reference evidence="2 3" key="1">
    <citation type="submission" date="2015-07" db="EMBL/GenBank/DDBJ databases">
        <title>Genome analysis of myxobacterium Chondromyces crocatus Cm c5 reveals a high potential for natural compound synthesis and the genetic basis for the loss of fruiting body formation.</title>
        <authorList>
            <person name="Zaburannyi N."/>
            <person name="Bunk B."/>
            <person name="Maier J."/>
            <person name="Overmann J."/>
            <person name="Mueller R."/>
        </authorList>
    </citation>
    <scope>NUCLEOTIDE SEQUENCE [LARGE SCALE GENOMIC DNA]</scope>
    <source>
        <strain evidence="2 3">Cm c5</strain>
    </source>
</reference>
<dbReference type="RefSeq" id="WP_050433736.1">
    <property type="nucleotide sequence ID" value="NZ_CP012159.1"/>
</dbReference>
<gene>
    <name evidence="2" type="ORF">CMC5_062750</name>
</gene>
<dbReference type="OrthoDB" id="8705255at2"/>
<sequence length="185" mass="20618">MRAEEAALLQRAAVLLKTTGYVTLSTVSDEGEPWASTVAYTPRVEGVPRLIWYSMRGARHSRNIEAHPAICGSIFRTDLGASSPLGLDGLQLRGSARAVPAQELPPIRDYFYETLFPDEGVRRQWMLPESEFTGDGPRRFYELTIKEWWLLDVDRWLVDKVDQRIALPGPASLSADALFEATPGG</sequence>
<name>A0A0K1EN46_CHOCO</name>
<accession>A0A0K1EN46</accession>
<protein>
    <recommendedName>
        <fullName evidence="1">Pyridoxamine 5'-phosphate oxidase N-terminal domain-containing protein</fullName>
    </recommendedName>
</protein>
<dbReference type="Gene3D" id="2.30.110.10">
    <property type="entry name" value="Electron Transport, Fmn-binding Protein, Chain A"/>
    <property type="match status" value="1"/>
</dbReference>
<dbReference type="InterPro" id="IPR011576">
    <property type="entry name" value="Pyridox_Oxase_N"/>
</dbReference>
<dbReference type="SUPFAM" id="SSF50475">
    <property type="entry name" value="FMN-binding split barrel"/>
    <property type="match status" value="1"/>
</dbReference>
<organism evidence="2 3">
    <name type="scientific">Chondromyces crocatus</name>
    <dbReference type="NCBI Taxonomy" id="52"/>
    <lineage>
        <taxon>Bacteria</taxon>
        <taxon>Pseudomonadati</taxon>
        <taxon>Myxococcota</taxon>
        <taxon>Polyangia</taxon>
        <taxon>Polyangiales</taxon>
        <taxon>Polyangiaceae</taxon>
        <taxon>Chondromyces</taxon>
    </lineage>
</organism>
<proteinExistence type="predicted"/>
<evidence type="ECO:0000313" key="2">
    <source>
        <dbReference type="EMBL" id="AKT42052.1"/>
    </source>
</evidence>
<keyword evidence="3" id="KW-1185">Reference proteome</keyword>
<dbReference type="Pfam" id="PF01243">
    <property type="entry name" value="PNPOx_N"/>
    <property type="match status" value="1"/>
</dbReference>
<dbReference type="Proteomes" id="UP000067626">
    <property type="component" value="Chromosome"/>
</dbReference>
<evidence type="ECO:0000313" key="3">
    <source>
        <dbReference type="Proteomes" id="UP000067626"/>
    </source>
</evidence>
<dbReference type="STRING" id="52.CMC5_062750"/>
<dbReference type="InterPro" id="IPR012349">
    <property type="entry name" value="Split_barrel_FMN-bd"/>
</dbReference>
<evidence type="ECO:0000259" key="1">
    <source>
        <dbReference type="Pfam" id="PF01243"/>
    </source>
</evidence>